<dbReference type="STRING" id="1838280.A6M21_06375"/>
<dbReference type="PANTHER" id="PTHR39338">
    <property type="entry name" value="BLL5662 PROTEIN-RELATED"/>
    <property type="match status" value="1"/>
</dbReference>
<organism evidence="2 3">
    <name type="scientific">Desulfotomaculum copahuensis</name>
    <dbReference type="NCBI Taxonomy" id="1838280"/>
    <lineage>
        <taxon>Bacteria</taxon>
        <taxon>Bacillati</taxon>
        <taxon>Bacillota</taxon>
        <taxon>Clostridia</taxon>
        <taxon>Eubacteriales</taxon>
        <taxon>Desulfotomaculaceae</taxon>
        <taxon>Desulfotomaculum</taxon>
    </lineage>
</organism>
<dbReference type="PANTHER" id="PTHR39338:SF5">
    <property type="entry name" value="BLR6139 PROTEIN"/>
    <property type="match status" value="1"/>
</dbReference>
<dbReference type="PIRSF" id="PIRSF010256">
    <property type="entry name" value="CoxE_vWa"/>
    <property type="match status" value="1"/>
</dbReference>
<comment type="caution">
    <text evidence="2">The sequence shown here is derived from an EMBL/GenBank/DDBJ whole genome shotgun (WGS) entry which is preliminary data.</text>
</comment>
<evidence type="ECO:0008006" key="4">
    <source>
        <dbReference type="Google" id="ProtNLM"/>
    </source>
</evidence>
<dbReference type="InterPro" id="IPR011195">
    <property type="entry name" value="UCP010256"/>
</dbReference>
<feature type="region of interest" description="Disordered" evidence="1">
    <location>
        <begin position="145"/>
        <end position="181"/>
    </location>
</feature>
<accession>A0A1B7LH56</accession>
<reference evidence="2 3" key="1">
    <citation type="submission" date="2016-04" db="EMBL/GenBank/DDBJ databases">
        <authorList>
            <person name="Evans L.H."/>
            <person name="Alamgir A."/>
            <person name="Owens N."/>
            <person name="Weber N.D."/>
            <person name="Virtaneva K."/>
            <person name="Barbian K."/>
            <person name="Babar A."/>
            <person name="Rosenke K."/>
        </authorList>
    </citation>
    <scope>NUCLEOTIDE SEQUENCE [LARGE SCALE GENOMIC DNA]</scope>
    <source>
        <strain evidence="2 3">LMa1</strain>
    </source>
</reference>
<dbReference type="OrthoDB" id="9790469at2"/>
<feature type="compositionally biased region" description="Gly residues" evidence="1">
    <location>
        <begin position="155"/>
        <end position="170"/>
    </location>
</feature>
<dbReference type="InterPro" id="IPR008912">
    <property type="entry name" value="Uncharacterised_CoxE"/>
</dbReference>
<dbReference type="Pfam" id="PF05762">
    <property type="entry name" value="VWA_CoxE"/>
    <property type="match status" value="1"/>
</dbReference>
<feature type="region of interest" description="Disordered" evidence="1">
    <location>
        <begin position="105"/>
        <end position="126"/>
    </location>
</feature>
<evidence type="ECO:0000313" key="2">
    <source>
        <dbReference type="EMBL" id="OAT85531.1"/>
    </source>
</evidence>
<dbReference type="Proteomes" id="UP000078532">
    <property type="component" value="Unassembled WGS sequence"/>
</dbReference>
<gene>
    <name evidence="2" type="ORF">A6M21_06375</name>
</gene>
<protein>
    <recommendedName>
        <fullName evidence="4">VWA containing CoxE family protein</fullName>
    </recommendedName>
</protein>
<sequence>MIKDLTSFVRLLRRAGLPVSPGELLDLCRALELLTPSRENMLLAMQATLVKEAGRQATLEKLFDYYFSAPDRGGMEAVNQPAGGMPGEPAPLSGPRRYTNTPCPPRGQGMPSAAGIPPVDRRPRLSGDEFNARLAGMKDWLRRETARPPLPGAGNCAGGPGRGGGAGAGRTGASRGRANPAAEERGSCAWLAQGLPAMLQRGEPDEMAALAGEALKFLNTAESGEENLAAALCRVKVHLNWAQVEDMLARGTGMREAQQLRGRENLARLEALLRRQLEKEWLHRHGSALEAVAERENLSALDFARLDNSRLNEMRRLLVRLGRRLATRPGYRRAPSRRGPVDMRRTVRLAVATAGVPLILYCQKRLPQRPELIVLCDFSGSVAPYSRFMLLLIYAMQHKFRPVRTFAFVDAVAEITAHLKEPDQDRAVRNIIRRTGIWQTGFSDYGAVWEQFLRFYAGAVNNKTTLLVLGDARNNYKPPGTENFREICRRARRVIWLNPAPEEKWEREDSVLSLYAPYCRRVYPCRNLAQLTRIARDAF</sequence>
<dbReference type="RefSeq" id="WP_066666876.1">
    <property type="nucleotide sequence ID" value="NZ_LYVF01000062.1"/>
</dbReference>
<evidence type="ECO:0000256" key="1">
    <source>
        <dbReference type="SAM" id="MobiDB-lite"/>
    </source>
</evidence>
<keyword evidence="3" id="KW-1185">Reference proteome</keyword>
<dbReference type="AlphaFoldDB" id="A0A1B7LH56"/>
<evidence type="ECO:0000313" key="3">
    <source>
        <dbReference type="Proteomes" id="UP000078532"/>
    </source>
</evidence>
<name>A0A1B7LH56_9FIRM</name>
<dbReference type="EMBL" id="LYVF01000062">
    <property type="protein sequence ID" value="OAT85531.1"/>
    <property type="molecule type" value="Genomic_DNA"/>
</dbReference>
<proteinExistence type="predicted"/>